<dbReference type="RefSeq" id="WP_184951280.1">
    <property type="nucleotide sequence ID" value="NZ_BOMC01000064.1"/>
</dbReference>
<proteinExistence type="predicted"/>
<reference evidence="1 2" key="1">
    <citation type="submission" date="2020-08" db="EMBL/GenBank/DDBJ databases">
        <title>Sequencing the genomes of 1000 actinobacteria strains.</title>
        <authorList>
            <person name="Klenk H.-P."/>
        </authorList>
    </citation>
    <scope>NUCLEOTIDE SEQUENCE [LARGE SCALE GENOMIC DNA]</scope>
    <source>
        <strain evidence="1 2">DSM 45518</strain>
    </source>
</reference>
<dbReference type="Gene3D" id="3.30.460.10">
    <property type="entry name" value="Beta Polymerase, domain 2"/>
    <property type="match status" value="1"/>
</dbReference>
<protein>
    <submittedName>
        <fullName evidence="1">GrpB-like predicted nucleotidyltransferase (UPF0157 family)</fullName>
    </submittedName>
</protein>
<dbReference type="AlphaFoldDB" id="A0A7W7CPZ5"/>
<evidence type="ECO:0000313" key="2">
    <source>
        <dbReference type="Proteomes" id="UP000542742"/>
    </source>
</evidence>
<comment type="caution">
    <text evidence="1">The sequence shown here is derived from an EMBL/GenBank/DDBJ whole genome shotgun (WGS) entry which is preliminary data.</text>
</comment>
<sequence>MTELRPGADFHAAAAEILDRERRRLADLLPGPHELLLVGGSCLPGTLTKGDVDLHLRVPDKDFPAVVAALSEVYAVVHPAIWQSTLATFSVADATASAADPSGGPGGAAELPTGVAVTPIGSPHDLRFTRSWRLLSADPALVDAYNAVKLRHRDDPGEYERQESAFFDSLTA</sequence>
<dbReference type="InterPro" id="IPR043519">
    <property type="entry name" value="NT_sf"/>
</dbReference>
<name>A0A7W7CPZ5_9ACTN</name>
<keyword evidence="1" id="KW-0808">Transferase</keyword>
<accession>A0A7W7CPZ5</accession>
<gene>
    <name evidence="1" type="ORF">BKA14_002729</name>
</gene>
<evidence type="ECO:0000313" key="1">
    <source>
        <dbReference type="EMBL" id="MBB4692581.1"/>
    </source>
</evidence>
<dbReference type="EMBL" id="JACHMF010000001">
    <property type="protein sequence ID" value="MBB4692581.1"/>
    <property type="molecule type" value="Genomic_DNA"/>
</dbReference>
<dbReference type="Proteomes" id="UP000542742">
    <property type="component" value="Unassembled WGS sequence"/>
</dbReference>
<keyword evidence="2" id="KW-1185">Reference proteome</keyword>
<dbReference type="GO" id="GO:0016740">
    <property type="term" value="F:transferase activity"/>
    <property type="evidence" value="ECO:0007669"/>
    <property type="project" value="UniProtKB-KW"/>
</dbReference>
<dbReference type="SUPFAM" id="SSF81301">
    <property type="entry name" value="Nucleotidyltransferase"/>
    <property type="match status" value="1"/>
</dbReference>
<organism evidence="1 2">
    <name type="scientific">Paractinoplanes abujensis</name>
    <dbReference type="NCBI Taxonomy" id="882441"/>
    <lineage>
        <taxon>Bacteria</taxon>
        <taxon>Bacillati</taxon>
        <taxon>Actinomycetota</taxon>
        <taxon>Actinomycetes</taxon>
        <taxon>Micromonosporales</taxon>
        <taxon>Micromonosporaceae</taxon>
        <taxon>Paractinoplanes</taxon>
    </lineage>
</organism>